<dbReference type="Proteomes" id="UP001219066">
    <property type="component" value="Chromosome"/>
</dbReference>
<organism evidence="1 2">
    <name type="scientific">Delftia tsuruhatensis</name>
    <dbReference type="NCBI Taxonomy" id="180282"/>
    <lineage>
        <taxon>Bacteria</taxon>
        <taxon>Pseudomonadati</taxon>
        <taxon>Pseudomonadota</taxon>
        <taxon>Betaproteobacteria</taxon>
        <taxon>Burkholderiales</taxon>
        <taxon>Comamonadaceae</taxon>
        <taxon>Delftia</taxon>
    </lineage>
</organism>
<name>A0AAX3STC0_9BURK</name>
<evidence type="ECO:0000313" key="1">
    <source>
        <dbReference type="EMBL" id="WFF83321.1"/>
    </source>
</evidence>
<dbReference type="AlphaFoldDB" id="A0AAX3STC0"/>
<protein>
    <submittedName>
        <fullName evidence="1">Uncharacterized protein</fullName>
    </submittedName>
</protein>
<reference evidence="1" key="1">
    <citation type="submission" date="2023-03" db="EMBL/GenBank/DDBJ databases">
        <title>Synergistic degradation of erythromycin by symbiotic bacteria Ery-6A and Ery-6B and application in simulated water remediation.</title>
        <authorList>
            <person name="Xu S."/>
        </authorList>
    </citation>
    <scope>NUCLEOTIDE SEQUENCE</scope>
    <source>
        <strain evidence="1">Ery-6A</strain>
    </source>
</reference>
<gene>
    <name evidence="1" type="ORF">PYR84_11690</name>
</gene>
<sequence>MLKITGLDAMSKNLNALSAALESLGTMNVEFDPNDPASIDAAVKNIESQVDERVAPWAGTPFVDQIVADTKEKLADMIFRRAAELRREQGADNVE</sequence>
<dbReference type="EMBL" id="CP120956">
    <property type="protein sequence ID" value="WFF83321.1"/>
    <property type="molecule type" value="Genomic_DNA"/>
</dbReference>
<evidence type="ECO:0000313" key="2">
    <source>
        <dbReference type="Proteomes" id="UP001219066"/>
    </source>
</evidence>
<dbReference type="RefSeq" id="WP_183017399.1">
    <property type="nucleotide sequence ID" value="NZ_CP120956.1"/>
</dbReference>
<accession>A0AAX3STC0</accession>
<proteinExistence type="predicted"/>